<dbReference type="Gene3D" id="1.10.10.10">
    <property type="entry name" value="Winged helix-like DNA-binding domain superfamily/Winged helix DNA-binding domain"/>
    <property type="match status" value="1"/>
</dbReference>
<dbReference type="PANTHER" id="PTHR43133">
    <property type="entry name" value="RNA POLYMERASE ECF-TYPE SIGMA FACTO"/>
    <property type="match status" value="1"/>
</dbReference>
<comment type="similarity">
    <text evidence="1">Belongs to the sigma-70 factor family. ECF subfamily.</text>
</comment>
<keyword evidence="8" id="KW-1185">Reference proteome</keyword>
<dbReference type="Pfam" id="PF04542">
    <property type="entry name" value="Sigma70_r2"/>
    <property type="match status" value="1"/>
</dbReference>
<reference evidence="7 8" key="1">
    <citation type="submission" date="2022-08" db="EMBL/GenBank/DDBJ databases">
        <title>Proteogenomics of the novel Dehalobacterium formicoaceticum strain EZ94 highlights a key role of methyltransferases during anaerobic dichloromethane degradation.</title>
        <authorList>
            <person name="Wasmund K."/>
        </authorList>
    </citation>
    <scope>NUCLEOTIDE SEQUENCE [LARGE SCALE GENOMIC DNA]</scope>
    <source>
        <strain evidence="7 8">EZ94</strain>
    </source>
</reference>
<keyword evidence="4" id="KW-0804">Transcription</keyword>
<accession>A0ABT1Y6K0</accession>
<evidence type="ECO:0000256" key="1">
    <source>
        <dbReference type="ARBA" id="ARBA00010641"/>
    </source>
</evidence>
<evidence type="ECO:0000313" key="8">
    <source>
        <dbReference type="Proteomes" id="UP001524944"/>
    </source>
</evidence>
<dbReference type="InterPro" id="IPR007627">
    <property type="entry name" value="RNA_pol_sigma70_r2"/>
</dbReference>
<protein>
    <submittedName>
        <fullName evidence="7">Sigma-70 family RNA polymerase sigma factor</fullName>
    </submittedName>
</protein>
<keyword evidence="3" id="KW-0731">Sigma factor</keyword>
<organism evidence="7 8">
    <name type="scientific">Dehalobacterium formicoaceticum</name>
    <dbReference type="NCBI Taxonomy" id="51515"/>
    <lineage>
        <taxon>Bacteria</taxon>
        <taxon>Bacillati</taxon>
        <taxon>Bacillota</taxon>
        <taxon>Clostridia</taxon>
        <taxon>Eubacteriales</taxon>
        <taxon>Peptococcaceae</taxon>
        <taxon>Dehalobacterium</taxon>
    </lineage>
</organism>
<dbReference type="InterPro" id="IPR014284">
    <property type="entry name" value="RNA_pol_sigma-70_dom"/>
</dbReference>
<evidence type="ECO:0000313" key="7">
    <source>
        <dbReference type="EMBL" id="MCR6546514.1"/>
    </source>
</evidence>
<feature type="domain" description="RNA polymerase sigma-70 region 2" evidence="5">
    <location>
        <begin position="21"/>
        <end position="88"/>
    </location>
</feature>
<evidence type="ECO:0000256" key="3">
    <source>
        <dbReference type="ARBA" id="ARBA00023082"/>
    </source>
</evidence>
<comment type="caution">
    <text evidence="7">The sequence shown here is derived from an EMBL/GenBank/DDBJ whole genome shotgun (WGS) entry which is preliminary data.</text>
</comment>
<dbReference type="SUPFAM" id="SSF88946">
    <property type="entry name" value="Sigma2 domain of RNA polymerase sigma factors"/>
    <property type="match status" value="1"/>
</dbReference>
<dbReference type="InterPro" id="IPR036388">
    <property type="entry name" value="WH-like_DNA-bd_sf"/>
</dbReference>
<dbReference type="InterPro" id="IPR013324">
    <property type="entry name" value="RNA_pol_sigma_r3/r4-like"/>
</dbReference>
<proteinExistence type="inferred from homology"/>
<sequence length="192" mass="22798">MQEAEMIEKIQKGDIQAFEQLFERYKLKALKTVYLMTRDKVVSEDVVQEAFVKCYSSIKSLRHPEYFKTWFFRLLTRTTWQYMKKEKKILPAEGIVEMVEEKCAKSYAEKLEQEATTNILYEEISKLDLKLQTTLILYYYDDFSVKEIAKIMGCFEGTVKSRLYAGRNKLKNSLVAQHNHNISREVLQYENK</sequence>
<keyword evidence="2" id="KW-0805">Transcription regulation</keyword>
<evidence type="ECO:0000256" key="2">
    <source>
        <dbReference type="ARBA" id="ARBA00023015"/>
    </source>
</evidence>
<dbReference type="SUPFAM" id="SSF88659">
    <property type="entry name" value="Sigma3 and sigma4 domains of RNA polymerase sigma factors"/>
    <property type="match status" value="1"/>
</dbReference>
<dbReference type="Pfam" id="PF08281">
    <property type="entry name" value="Sigma70_r4_2"/>
    <property type="match status" value="1"/>
</dbReference>
<evidence type="ECO:0000259" key="5">
    <source>
        <dbReference type="Pfam" id="PF04542"/>
    </source>
</evidence>
<dbReference type="CDD" id="cd06171">
    <property type="entry name" value="Sigma70_r4"/>
    <property type="match status" value="1"/>
</dbReference>
<dbReference type="EMBL" id="JANPWE010000008">
    <property type="protein sequence ID" value="MCR6546514.1"/>
    <property type="molecule type" value="Genomic_DNA"/>
</dbReference>
<evidence type="ECO:0000256" key="4">
    <source>
        <dbReference type="ARBA" id="ARBA00023163"/>
    </source>
</evidence>
<dbReference type="Gene3D" id="1.10.1740.10">
    <property type="match status" value="1"/>
</dbReference>
<dbReference type="PANTHER" id="PTHR43133:SF60">
    <property type="entry name" value="RNA POLYMERASE SIGMA FACTOR SIGV"/>
    <property type="match status" value="1"/>
</dbReference>
<dbReference type="NCBIfam" id="TIGR02937">
    <property type="entry name" value="sigma70-ECF"/>
    <property type="match status" value="1"/>
</dbReference>
<dbReference type="Proteomes" id="UP001524944">
    <property type="component" value="Unassembled WGS sequence"/>
</dbReference>
<evidence type="ECO:0000259" key="6">
    <source>
        <dbReference type="Pfam" id="PF08281"/>
    </source>
</evidence>
<dbReference type="InterPro" id="IPR039425">
    <property type="entry name" value="RNA_pol_sigma-70-like"/>
</dbReference>
<dbReference type="InterPro" id="IPR013325">
    <property type="entry name" value="RNA_pol_sigma_r2"/>
</dbReference>
<gene>
    <name evidence="7" type="ORF">NVS47_13510</name>
</gene>
<feature type="domain" description="RNA polymerase sigma factor 70 region 4 type 2" evidence="6">
    <location>
        <begin position="119"/>
        <end position="170"/>
    </location>
</feature>
<name>A0ABT1Y6K0_9FIRM</name>
<dbReference type="InterPro" id="IPR013249">
    <property type="entry name" value="RNA_pol_sigma70_r4_t2"/>
</dbReference>
<dbReference type="RefSeq" id="WP_089610797.1">
    <property type="nucleotide sequence ID" value="NZ_CP022121.1"/>
</dbReference>